<dbReference type="EMBL" id="MUFR01000005">
    <property type="protein sequence ID" value="OOF34968.1"/>
    <property type="molecule type" value="Genomic_DNA"/>
</dbReference>
<keyword evidence="10" id="KW-1185">Reference proteome</keyword>
<evidence type="ECO:0000313" key="10">
    <source>
        <dbReference type="Proteomes" id="UP000189431"/>
    </source>
</evidence>
<dbReference type="PANTHER" id="PTHR30462:SF0">
    <property type="entry name" value="INTERMEMBRANE TRANSPORT PROTEIN YEBT"/>
    <property type="match status" value="1"/>
</dbReference>
<keyword evidence="2" id="KW-1003">Cell membrane</keyword>
<name>A0ABX3KTV2_SALCS</name>
<evidence type="ECO:0000256" key="1">
    <source>
        <dbReference type="ARBA" id="ARBA00004533"/>
    </source>
</evidence>
<feature type="domain" description="Mce/MlaD" evidence="8">
    <location>
        <begin position="44"/>
        <end position="135"/>
    </location>
</feature>
<feature type="domain" description="Mce/MlaD" evidence="8">
    <location>
        <begin position="158"/>
        <end position="218"/>
    </location>
</feature>
<feature type="domain" description="Mce/MlaD" evidence="8">
    <location>
        <begin position="639"/>
        <end position="728"/>
    </location>
</feature>
<protein>
    <submittedName>
        <fullName evidence="9">Paraquat-inducible protein B</fullName>
    </submittedName>
</protein>
<evidence type="ECO:0000259" key="8">
    <source>
        <dbReference type="Pfam" id="PF02470"/>
    </source>
</evidence>
<dbReference type="Pfam" id="PF02470">
    <property type="entry name" value="MlaD"/>
    <property type="match status" value="7"/>
</dbReference>
<evidence type="ECO:0000256" key="5">
    <source>
        <dbReference type="ARBA" id="ARBA00022989"/>
    </source>
</evidence>
<feature type="transmembrane region" description="Helical" evidence="7">
    <location>
        <begin position="21"/>
        <end position="40"/>
    </location>
</feature>
<dbReference type="InterPro" id="IPR051800">
    <property type="entry name" value="PqiA-PqiB_transport"/>
</dbReference>
<keyword evidence="4 7" id="KW-0812">Transmembrane</keyword>
<dbReference type="RefSeq" id="WP_077669077.1">
    <property type="nucleotide sequence ID" value="NZ_MUFR01000005.1"/>
</dbReference>
<gene>
    <name evidence="9" type="ORF">BZJ21_02790</name>
</gene>
<comment type="caution">
    <text evidence="9">The sequence shown here is derived from an EMBL/GenBank/DDBJ whole genome shotgun (WGS) entry which is preliminary data.</text>
</comment>
<dbReference type="InterPro" id="IPR003399">
    <property type="entry name" value="Mce/MlaD"/>
</dbReference>
<evidence type="ECO:0000256" key="4">
    <source>
        <dbReference type="ARBA" id="ARBA00022692"/>
    </source>
</evidence>
<proteinExistence type="predicted"/>
<dbReference type="Proteomes" id="UP000189431">
    <property type="component" value="Unassembled WGS sequence"/>
</dbReference>
<organism evidence="9 10">
    <name type="scientific">Salinivibrio costicola subsp. alcaliphilus</name>
    <dbReference type="NCBI Taxonomy" id="272773"/>
    <lineage>
        <taxon>Bacteria</taxon>
        <taxon>Pseudomonadati</taxon>
        <taxon>Pseudomonadota</taxon>
        <taxon>Gammaproteobacteria</taxon>
        <taxon>Vibrionales</taxon>
        <taxon>Vibrionaceae</taxon>
        <taxon>Salinivibrio</taxon>
    </lineage>
</organism>
<keyword evidence="3" id="KW-0997">Cell inner membrane</keyword>
<feature type="domain" description="Mce/MlaD" evidence="8">
    <location>
        <begin position="278"/>
        <end position="347"/>
    </location>
</feature>
<evidence type="ECO:0000256" key="3">
    <source>
        <dbReference type="ARBA" id="ARBA00022519"/>
    </source>
</evidence>
<evidence type="ECO:0000313" key="9">
    <source>
        <dbReference type="EMBL" id="OOF34968.1"/>
    </source>
</evidence>
<dbReference type="PANTHER" id="PTHR30462">
    <property type="entry name" value="INTERMEMBRANE TRANSPORT PROTEIN PQIB-RELATED"/>
    <property type="match status" value="1"/>
</dbReference>
<keyword evidence="6 7" id="KW-0472">Membrane</keyword>
<evidence type="ECO:0000256" key="7">
    <source>
        <dbReference type="SAM" id="Phobius"/>
    </source>
</evidence>
<evidence type="ECO:0000256" key="2">
    <source>
        <dbReference type="ARBA" id="ARBA00022475"/>
    </source>
</evidence>
<sequence>MSDKQDLPSPIIKTTYGLSPLWILPILALGLAAWLVFQSINEAGQRIQILFSDAQGLEAGRTIIRYQGLEVGKVRNITLADDLDGIYVDANIYPEATQLLTSGTEFWLVKPRASITGISGLETLVSGNYIALQPGKGEPRLTFTARDEPPTDMAEKAGTTVKLRAPTLGSLNVGSPLYYRKIQVGEVYSYRLDSDAQGVTLSALIEPQFAHLLKEQTRFWSVSGLKTRIDASGVELELDSVASLIAGGIAFDSPDNSPRSDANQPFQLYSSLAHAARGQTLNISLPADHGLPGRGTRITYQGLEVGEITRIEITDNYPGPIATAKLDPSMTWLLNKDTRIKIEQPQIGFDGLKNIGNLVLGNYLSIEPGSADADSVTSDHLFTAANRHQQRKQQDNALTVTLTADDAYGLSQHTKVLHRGIEVGFIDHIGFNESDNVTIDVVIDPQYRHLVKQASQFFILGGITGELTGKGLDVVVPAMEQIADPALSFTSEGAKGANDTYPLYTSSIQAKHANQSAQGQTRFTLVADRLPSISEGSPVMYRNFIVGQVEGYQLNGQSVTIAIAVNNRYKHLIHRNTVFWNQSGLDIKANLRGVEINTGSVRSLLNGGIAFGDMPGISNQRNGEWKLYPSKQDAAQYGVDIMLTVDQANGVKVGSAIRYQGVDVGEVIDMSPDFSQEKVRIQARVYPKYKRALARQGSYFWLTQPVLSLTKTENLDSLFGTYISVEPGQGEFSQQFVLHETPKYPQGLTLILESDARHSVTRGTPVLYREIEVGTVAKITLGELADRVLFELHIAPDYAYLVRENSVFWNQSGVDVSIGLTGADLKSGTIDSLLKGGIAFSTPEEKPLQPIAQDQQHFLLHDEGKTAWKAWRTTIPKP</sequence>
<keyword evidence="5 7" id="KW-1133">Transmembrane helix</keyword>
<comment type="subcellular location">
    <subcellularLocation>
        <location evidence="1">Cell inner membrane</location>
    </subcellularLocation>
</comment>
<evidence type="ECO:0000256" key="6">
    <source>
        <dbReference type="ARBA" id="ARBA00023136"/>
    </source>
</evidence>
<feature type="domain" description="Mce/MlaD" evidence="8">
    <location>
        <begin position="398"/>
        <end position="459"/>
    </location>
</feature>
<feature type="domain" description="Mce/MlaD" evidence="8">
    <location>
        <begin position="750"/>
        <end position="807"/>
    </location>
</feature>
<feature type="domain" description="Mce/MlaD" evidence="8">
    <location>
        <begin position="521"/>
        <end position="578"/>
    </location>
</feature>
<accession>A0ABX3KTV2</accession>
<reference evidence="10" key="1">
    <citation type="submission" date="2017-01" db="EMBL/GenBank/DDBJ databases">
        <title>Draft genome of the species Salinivibrio costicola subsp. alcaliphilus.</title>
        <authorList>
            <person name="Lopez-Hermoso C."/>
            <person name="De La Haba R."/>
            <person name="Sanchez-Porro C."/>
            <person name="Ventosa A."/>
        </authorList>
    </citation>
    <scope>NUCLEOTIDE SEQUENCE [LARGE SCALE GENOMIC DNA]</scope>
    <source>
        <strain evidence="10">CBH448</strain>
    </source>
</reference>